<keyword evidence="7 13" id="KW-0689">Ribosomal protein</keyword>
<organism evidence="18 19">
    <name type="scientific">Leptosia nina</name>
    <dbReference type="NCBI Taxonomy" id="320188"/>
    <lineage>
        <taxon>Eukaryota</taxon>
        <taxon>Metazoa</taxon>
        <taxon>Ecdysozoa</taxon>
        <taxon>Arthropoda</taxon>
        <taxon>Hexapoda</taxon>
        <taxon>Insecta</taxon>
        <taxon>Pterygota</taxon>
        <taxon>Neoptera</taxon>
        <taxon>Endopterygota</taxon>
        <taxon>Lepidoptera</taxon>
        <taxon>Glossata</taxon>
        <taxon>Ditrysia</taxon>
        <taxon>Papilionoidea</taxon>
        <taxon>Pieridae</taxon>
        <taxon>Pierinae</taxon>
        <taxon>Leptosia</taxon>
    </lineage>
</organism>
<feature type="region of interest" description="Disordered" evidence="15">
    <location>
        <begin position="380"/>
        <end position="402"/>
    </location>
</feature>
<accession>A0AAV1JMW9</accession>
<dbReference type="Proteomes" id="UP001497472">
    <property type="component" value="Unassembled WGS sequence"/>
</dbReference>
<protein>
    <recommendedName>
        <fullName evidence="4">Protein KRI1 homolog</fullName>
    </recommendedName>
    <alternativeName>
        <fullName evidence="10">40S ribosomal protein S9</fullName>
    </alternativeName>
    <alternativeName>
        <fullName evidence="9">Small ribosomal subunit protein uS4</fullName>
    </alternativeName>
</protein>
<dbReference type="Pfam" id="PF12936">
    <property type="entry name" value="Kri1_C"/>
    <property type="match status" value="1"/>
</dbReference>
<feature type="compositionally biased region" description="Low complexity" evidence="15">
    <location>
        <begin position="45"/>
        <end position="55"/>
    </location>
</feature>
<gene>
    <name evidence="18" type="ORF">LNINA_LOCUS9504</name>
</gene>
<proteinExistence type="inferred from homology"/>
<evidence type="ECO:0000256" key="3">
    <source>
        <dbReference type="ARBA" id="ARBA00007473"/>
    </source>
</evidence>
<feature type="compositionally biased region" description="Polar residues" evidence="15">
    <location>
        <begin position="613"/>
        <end position="635"/>
    </location>
</feature>
<dbReference type="GO" id="GO:0019843">
    <property type="term" value="F:rRNA binding"/>
    <property type="evidence" value="ECO:0007669"/>
    <property type="project" value="UniProtKB-KW"/>
</dbReference>
<evidence type="ECO:0000256" key="8">
    <source>
        <dbReference type="ARBA" id="ARBA00023274"/>
    </source>
</evidence>
<dbReference type="GO" id="GO:0015935">
    <property type="term" value="C:small ribosomal subunit"/>
    <property type="evidence" value="ECO:0007669"/>
    <property type="project" value="InterPro"/>
</dbReference>
<evidence type="ECO:0000256" key="5">
    <source>
        <dbReference type="ARBA" id="ARBA00022730"/>
    </source>
</evidence>
<feature type="compositionally biased region" description="Acidic residues" evidence="15">
    <location>
        <begin position="56"/>
        <end position="69"/>
    </location>
</feature>
<reference evidence="18 19" key="1">
    <citation type="submission" date="2023-11" db="EMBL/GenBank/DDBJ databases">
        <authorList>
            <person name="Okamura Y."/>
        </authorList>
    </citation>
    <scope>NUCLEOTIDE SEQUENCE [LARGE SCALE GENOMIC DNA]</scope>
</reference>
<dbReference type="GO" id="GO:0003735">
    <property type="term" value="F:structural constituent of ribosome"/>
    <property type="evidence" value="ECO:0007669"/>
    <property type="project" value="InterPro"/>
</dbReference>
<comment type="subcellular location">
    <subcellularLocation>
        <location evidence="1">Nucleus</location>
        <location evidence="1">Nucleolus</location>
    </subcellularLocation>
</comment>
<dbReference type="PROSITE" id="PS00632">
    <property type="entry name" value="RIBOSOMAL_S4"/>
    <property type="match status" value="1"/>
</dbReference>
<dbReference type="InterPro" id="IPR036986">
    <property type="entry name" value="S4_RNA-bd_sf"/>
</dbReference>
<feature type="region of interest" description="Disordered" evidence="15">
    <location>
        <begin position="566"/>
        <end position="675"/>
    </location>
</feature>
<evidence type="ECO:0000256" key="6">
    <source>
        <dbReference type="ARBA" id="ARBA00022884"/>
    </source>
</evidence>
<dbReference type="GO" id="GO:0005730">
    <property type="term" value="C:nucleolus"/>
    <property type="evidence" value="ECO:0007669"/>
    <property type="project" value="UniProtKB-SubCell"/>
</dbReference>
<sequence>MPKNKLFDDDSEEEVNLKTENEYAKKYDRWREKEELHKLEQKYGSKPSTSDASGSDSEEESDEPPDISEEVETQFLKTLSLLKTKDPRIYDSNYKFFNEKLEKRLVKKNILYNICLNKEKSTEVKKVTFTDSDDDDDDPNIFTIEKKAEIDNSTTKHTEDRKLKDYLIGKVDHIDQDVEKDLAPLKSLWSDPKLNDGEAFLRDYILNKRYLDEDASQLAEQKVRDDEDLEADEKTVEEQGKFERAYNFRFEEPDDEYLKRYPRTMNYIRPKDDRRSRKRAEIRERKEQEKTKKMEEIARLKSLKLKEIQEKIAKIKEVTGNEELAFEEADIEGDFDPEEHDRRMKAIFDEEYYGEADDQKPVFPDLDDELEIENWEKFNEHQDNENIPDGEAAHCEDEDFNMDADYNPKAMKENLVEELKRNQNKKRRNRKRKSKLAEILAQEKPKFAPQEEKSYAEYMEEYYKMDCEDIIADLPTRFKYREVVPNDYGLTVEEILLADDKELTQWVPLKKIVRYRPENIEKSEVNTYKQKAADERLKKKILPSLFKDLPDEPEIVVPLEETILKKKKNKKKKSHKTQEPVPENNDECSKETITNEKDSPKKKKKKSKRNKAMDSTSEVNTNEQSTSNNQESCSNNEKKTISKAKEENKLVHSNTDEENKEENKLHSRKNKHKMDNSTITNIASETKKSSINNNDAPCATELAIMVNNRVPSVFSKTYVTPRRPFEKARLDQELKIIGEYGLRNKREVWRVKYTLARIRKAARELLTLEEKDPKRLFEGNALLRRLVRIGVLDEKQMKLDYVLGLKIEDFLERRLQTQVFKAGLAKSIHHARILIRQRHIRVRKQVVNIPSFIVRLDSGKHIDFSLKSPFGGGRPGRVKRKNLRKGQGGGAANDEEED</sequence>
<dbReference type="GO" id="GO:0000447">
    <property type="term" value="P:endonucleolytic cleavage in ITS1 to separate SSU-rRNA from 5.8S rRNA and LSU-rRNA from tricistronic rRNA transcript (SSU-rRNA, 5.8S rRNA, LSU-rRNA)"/>
    <property type="evidence" value="ECO:0007669"/>
    <property type="project" value="TreeGrafter"/>
</dbReference>
<evidence type="ECO:0000259" key="16">
    <source>
        <dbReference type="SMART" id="SM00363"/>
    </source>
</evidence>
<dbReference type="AlphaFoldDB" id="A0AAV1JMW9"/>
<feature type="region of interest" description="Disordered" evidence="15">
    <location>
        <begin position="269"/>
        <end position="293"/>
    </location>
</feature>
<dbReference type="GO" id="GO:0030686">
    <property type="term" value="C:90S preribosome"/>
    <property type="evidence" value="ECO:0007669"/>
    <property type="project" value="TreeGrafter"/>
</dbReference>
<name>A0AAV1JMW9_9NEOP</name>
<comment type="similarity">
    <text evidence="2 13">Belongs to the universal ribosomal protein uS4 family.</text>
</comment>
<keyword evidence="14" id="KW-0175">Coiled coil</keyword>
<dbReference type="NCBIfam" id="TIGR01018">
    <property type="entry name" value="uS4_arch"/>
    <property type="match status" value="1"/>
</dbReference>
<feature type="compositionally biased region" description="Basic and acidic residues" evidence="15">
    <location>
        <begin position="587"/>
        <end position="599"/>
    </location>
</feature>
<evidence type="ECO:0000313" key="18">
    <source>
        <dbReference type="EMBL" id="CAK1550269.1"/>
    </source>
</evidence>
<evidence type="ECO:0000256" key="2">
    <source>
        <dbReference type="ARBA" id="ARBA00007465"/>
    </source>
</evidence>
<dbReference type="SMART" id="SM00363">
    <property type="entry name" value="S4"/>
    <property type="match status" value="1"/>
</dbReference>
<feature type="region of interest" description="Disordered" evidence="15">
    <location>
        <begin position="872"/>
        <end position="898"/>
    </location>
</feature>
<dbReference type="EMBL" id="CAVLEF010000081">
    <property type="protein sequence ID" value="CAK1550269.1"/>
    <property type="molecule type" value="Genomic_DNA"/>
</dbReference>
<dbReference type="NCBIfam" id="NF003139">
    <property type="entry name" value="PRK04051.1"/>
    <property type="match status" value="1"/>
</dbReference>
<dbReference type="InterPro" id="IPR005710">
    <property type="entry name" value="Ribosomal_uS4_euk/arc"/>
</dbReference>
<evidence type="ECO:0000256" key="13">
    <source>
        <dbReference type="RuleBase" id="RU003699"/>
    </source>
</evidence>
<evidence type="ECO:0000256" key="10">
    <source>
        <dbReference type="ARBA" id="ARBA00035410"/>
    </source>
</evidence>
<dbReference type="Gene3D" id="3.10.290.10">
    <property type="entry name" value="RNA-binding S4 domain"/>
    <property type="match status" value="1"/>
</dbReference>
<feature type="compositionally biased region" description="Basic residues" evidence="15">
    <location>
        <begin position="566"/>
        <end position="575"/>
    </location>
</feature>
<keyword evidence="6 12" id="KW-0694">RNA-binding</keyword>
<feature type="domain" description="Small ribosomal subunit protein uS4 N-terminal" evidence="17">
    <location>
        <begin position="708"/>
        <end position="812"/>
    </location>
</feature>
<keyword evidence="5 12" id="KW-0699">rRNA-binding</keyword>
<evidence type="ECO:0000256" key="1">
    <source>
        <dbReference type="ARBA" id="ARBA00004604"/>
    </source>
</evidence>
<evidence type="ECO:0000259" key="17">
    <source>
        <dbReference type="SMART" id="SM01390"/>
    </source>
</evidence>
<feature type="compositionally biased region" description="Basic residues" evidence="15">
    <location>
        <begin position="600"/>
        <end position="610"/>
    </location>
</feature>
<dbReference type="Pfam" id="PF00163">
    <property type="entry name" value="Ribosomal_S4"/>
    <property type="match status" value="1"/>
</dbReference>
<dbReference type="PANTHER" id="PTHR14490">
    <property type="entry name" value="ZINC FINGER, ZZ TYPE"/>
    <property type="match status" value="1"/>
</dbReference>
<comment type="caution">
    <text evidence="18">The sequence shown here is derived from an EMBL/GenBank/DDBJ whole genome shotgun (WGS) entry which is preliminary data.</text>
</comment>
<dbReference type="CDD" id="cd00165">
    <property type="entry name" value="S4"/>
    <property type="match status" value="1"/>
</dbReference>
<comment type="similarity">
    <text evidence="3">Belongs to the KRI1 family.</text>
</comment>
<dbReference type="SMART" id="SM01390">
    <property type="entry name" value="Ribosomal_S4"/>
    <property type="match status" value="1"/>
</dbReference>
<evidence type="ECO:0000256" key="9">
    <source>
        <dbReference type="ARBA" id="ARBA00035254"/>
    </source>
</evidence>
<dbReference type="InterPro" id="IPR018079">
    <property type="entry name" value="Ribosomal_uS4_CS"/>
</dbReference>
<keyword evidence="8 13" id="KW-0687">Ribonucleoprotein</keyword>
<feature type="coiled-coil region" evidence="14">
    <location>
        <begin position="409"/>
        <end position="436"/>
    </location>
</feature>
<dbReference type="SUPFAM" id="SSF55174">
    <property type="entry name" value="Alpha-L RNA-binding motif"/>
    <property type="match status" value="1"/>
</dbReference>
<comment type="function">
    <text evidence="11">Component of the small ribosomal subunit. The ribosome is a large ribonucleoprotein complex responsible for the synthesis of proteins in the cell. Part of the small subunit (SSU) processome, first precursor of the small eukaryotic ribosomal subunit. During the assembly of the SSU processome in the nucleolus, many ribosome biogenesis factors, an RNA chaperone and ribosomal proteins associate with the nascent pre-rRNA and work in concert to generate RNA folding, modifications, rearrangements and cleavage as well as targeted degradation of pre-ribosomal RNA by the RNA exosome.</text>
</comment>
<evidence type="ECO:0000313" key="19">
    <source>
        <dbReference type="Proteomes" id="UP001497472"/>
    </source>
</evidence>
<dbReference type="InterPro" id="IPR018034">
    <property type="entry name" value="Kri1"/>
</dbReference>
<dbReference type="InterPro" id="IPR024626">
    <property type="entry name" value="Kri1-like_C"/>
</dbReference>
<dbReference type="InterPro" id="IPR001912">
    <property type="entry name" value="Ribosomal_uS4_N"/>
</dbReference>
<dbReference type="PROSITE" id="PS50889">
    <property type="entry name" value="S4"/>
    <property type="match status" value="1"/>
</dbReference>
<dbReference type="Pfam" id="PF05178">
    <property type="entry name" value="Kri1"/>
    <property type="match status" value="1"/>
</dbReference>
<evidence type="ECO:0000256" key="14">
    <source>
        <dbReference type="SAM" id="Coils"/>
    </source>
</evidence>
<evidence type="ECO:0000256" key="11">
    <source>
        <dbReference type="ARBA" id="ARBA00045441"/>
    </source>
</evidence>
<dbReference type="GO" id="GO:0006412">
    <property type="term" value="P:translation"/>
    <property type="evidence" value="ECO:0007669"/>
    <property type="project" value="InterPro"/>
</dbReference>
<dbReference type="PANTHER" id="PTHR14490:SF5">
    <property type="entry name" value="PROTEIN KRI1 HOMOLOG"/>
    <property type="match status" value="1"/>
</dbReference>
<keyword evidence="19" id="KW-1185">Reference proteome</keyword>
<evidence type="ECO:0000256" key="12">
    <source>
        <dbReference type="PROSITE-ProRule" id="PRU00182"/>
    </source>
</evidence>
<evidence type="ECO:0000256" key="15">
    <source>
        <dbReference type="SAM" id="MobiDB-lite"/>
    </source>
</evidence>
<feature type="domain" description="RNA-binding S4" evidence="16">
    <location>
        <begin position="813"/>
        <end position="884"/>
    </location>
</feature>
<feature type="compositionally biased region" description="Basic and acidic residues" evidence="15">
    <location>
        <begin position="636"/>
        <end position="665"/>
    </location>
</feature>
<feature type="region of interest" description="Disordered" evidence="15">
    <location>
        <begin position="38"/>
        <end position="69"/>
    </location>
</feature>
<evidence type="ECO:0000256" key="7">
    <source>
        <dbReference type="ARBA" id="ARBA00022980"/>
    </source>
</evidence>
<dbReference type="InterPro" id="IPR002942">
    <property type="entry name" value="S4_RNA-bd"/>
</dbReference>
<dbReference type="FunFam" id="3.10.290.10:FF:000021">
    <property type="entry name" value="40S ribosomal protein S9"/>
    <property type="match status" value="1"/>
</dbReference>
<evidence type="ECO:0000256" key="4">
    <source>
        <dbReference type="ARBA" id="ARBA00017294"/>
    </source>
</evidence>
<dbReference type="Pfam" id="PF01479">
    <property type="entry name" value="S4"/>
    <property type="match status" value="1"/>
</dbReference>